<dbReference type="RefSeq" id="WP_058118368.1">
    <property type="nucleotide sequence ID" value="NZ_CP011307.1"/>
</dbReference>
<reference evidence="5 6" key="1">
    <citation type="journal article" date="2015" name="Nat. Commun.">
        <title>Production of butyrate from lysine and the Amadori product fructoselysine by a human gut commensal.</title>
        <authorList>
            <person name="Bui T.P."/>
            <person name="Ritari J."/>
            <person name="Boeren S."/>
            <person name="de Waard P."/>
            <person name="Plugge C.M."/>
            <person name="de Vos W.M."/>
        </authorList>
    </citation>
    <scope>NUCLEOTIDE SEQUENCE [LARGE SCALE GENOMIC DNA]</scope>
    <source>
        <strain evidence="5 6">AF211</strain>
    </source>
</reference>
<feature type="domain" description="SLH" evidence="4">
    <location>
        <begin position="2072"/>
        <end position="2126"/>
    </location>
</feature>
<feature type="region of interest" description="Disordered" evidence="2">
    <location>
        <begin position="1765"/>
        <end position="1865"/>
    </location>
</feature>
<dbReference type="SUPFAM" id="SSF110296">
    <property type="entry name" value="Oligoxyloglucan reducing end-specific cellobiohydrolase"/>
    <property type="match status" value="1"/>
</dbReference>
<feature type="compositionally biased region" description="Polar residues" evidence="2">
    <location>
        <begin position="1803"/>
        <end position="1812"/>
    </location>
</feature>
<evidence type="ECO:0000259" key="4">
    <source>
        <dbReference type="PROSITE" id="PS51272"/>
    </source>
</evidence>
<accession>A0A0S2W777</accession>
<evidence type="ECO:0000256" key="1">
    <source>
        <dbReference type="ARBA" id="ARBA00022737"/>
    </source>
</evidence>
<dbReference type="SMART" id="SM00409">
    <property type="entry name" value="IG"/>
    <property type="match status" value="2"/>
</dbReference>
<name>A0A0S2W777_9FIRM</name>
<dbReference type="EMBL" id="CP011307">
    <property type="protein sequence ID" value="ALP95177.1"/>
    <property type="molecule type" value="Genomic_DNA"/>
</dbReference>
<dbReference type="Proteomes" id="UP000064844">
    <property type="component" value="Chromosome"/>
</dbReference>
<feature type="signal peptide" evidence="3">
    <location>
        <begin position="1"/>
        <end position="25"/>
    </location>
</feature>
<dbReference type="InterPro" id="IPR003343">
    <property type="entry name" value="Big_2"/>
</dbReference>
<dbReference type="Gene3D" id="2.60.40.1080">
    <property type="match status" value="3"/>
</dbReference>
<dbReference type="PROSITE" id="PS51272">
    <property type="entry name" value="SLH"/>
    <property type="match status" value="2"/>
</dbReference>
<reference evidence="6" key="2">
    <citation type="submission" date="2015-04" db="EMBL/GenBank/DDBJ databases">
        <title>A butyrogenic pathway from the amino acid lysine in a human gut commensal.</title>
        <authorList>
            <person name="de Vos W.M."/>
            <person name="Bui N.T.P."/>
            <person name="Plugge C.M."/>
            <person name="Ritari J."/>
        </authorList>
    </citation>
    <scope>NUCLEOTIDE SEQUENCE [LARGE SCALE GENOMIC DNA]</scope>
    <source>
        <strain evidence="6">AF211</strain>
    </source>
</reference>
<dbReference type="InterPro" id="IPR003599">
    <property type="entry name" value="Ig_sub"/>
</dbReference>
<dbReference type="PATRIC" id="fig|1297617.4.peg.2869"/>
<dbReference type="InterPro" id="IPR036179">
    <property type="entry name" value="Ig-like_dom_sf"/>
</dbReference>
<sequence>MKKRLLSGLLMCCMVLTMLPTTAFAATQNYNLWIGGERVTSDNLSGDGWKFEPETNTLVLNGFGLATWGYNMGTDFLGRYPKNVNMFAIIYAEGKMDLTIRTEGKPSYIGDPDFANRAYEKSKRAYTAIYNSGGKVTITGNAKLTVGANYRGIFCDNSGELIFDNAREVEVVTFGGDTLHASDITVKGNSCVNTTVGHAGAGVPTMNIYATYTVKVYAGSSLKSDFELGADTSGSNYAGIKCISGKKGGGVYACGGEIRSQVYPAGYDIGNKTLYAIDAPVVNIEGDGVVDGNIYNWYNPNEYYVNSVVYGFSDGKGKVKFNGPGILRLQMSTAKPDGSSKIQQLRPDSISFAENLLYQTDTSGSCREEITAYTCDGIFLSSKGVYQYWSYSEKNLYPAHYGEYYGSLDLKSDALNLKDVVTKTLSVSKLVVMENSTNMVNPNVDEGFEIPEMTVKSGATLTLKFDKDRDYTFTKPIYLEGGTLEINGAYGSGVITGLDVRGNGTVIFGRGTVSGNVEKTVKTVMYNQYGAGGNIDIPDHGNAVDQDGNTVHKFAYKAETDYDYFDRVCIIRKVEERDFLIIDGKFLKAENGDKMLYLWTDRADRPHRIDAYPSTDSYENGQPLSLKYGTNTFAPGTPFTLKENGVFVAKAGGNVVLSPLAGGNPTDLQKSFISWVKWYVSKDGGKNFELVQATQGPTAGNSYSPDTIRFEYVIPEITAAQNGYIYRCEVCYCDVIEWDRHSYYYDATLYVDMMQLKEPDRYIDSQPARLEMTHGTTLDGVTFGYRWELSRNNGKNWETVQDGTSAVYETAAVTDAMEGWQIRVVYSIYANDKKLSEGTTDPVTIDTIGRLPVITKQPENVFLRQTEKFEDPFPPDPNKIPIIISGPYYAFSLEAKGEDLHYQWQRSKDNGRTFEDLRDEDEAQMKSWYLVEPGTAWQYRCIVYNNFGSVISNIAIPRVLYAPTVSNPQDLTVPEHTDAVFRVDITQGLPYGTDVIWQVSKDGKTMADVTAEDGTVNVYSEVVNGEIHWYTTLTVSNVSQDMSGYMYRCIVKNQPNDEDYNGLRRSRHATLTVTYSCAADGHKFDEGTVTTEANCTDAGCKVFTCSACGYIDVRVLAPLGHDWKAATCQSVKTCQREGCGVSEGGFDYTNHTGEPVWSYDDGGHTSRWNCCNTPDQPYSPHVYDDDADTTCNICGYVRTVTPPAHEHRYGDWSHDETDHWHECSDEGCTNRAESIKDKAAHDYDNEQDTTCSVCGYERTVTPPAHEHSYGDWEKDSDGHWQTCTQSGCNAQTEKVGHSYDDDTDTTCNVCGYERTVTPPAHEHSYGDWSKDGTNHWHECTDAACPNRNESITDKAAHDYDDDADTTCSVCGYERTVTPETVPVSQITLNKAETSISVGNSETLSATVAPENATIKALTWASSDENVATVAPDGTVTAVKAGAATITATAADGSGKSAVCKVTVTGDTTPPAHEHSYGDWSKDGTSHWHECTDAACPNQSESIKDKEAHVYTDDADTTCNICGYVRTVTPEIVPVSQITLNKAEASISVGNSETLTATVAPENATIKALTWASSDEDVATVAPDGTVTAVKVGTATITATAADGSDKSATCTVTVTGDTTPPAHEHRYGDWSKDATSHWHECTDDDCPNRNESITDKAAHIYDDDADTTCNVCGYVRTVTPEIVPVSQITLNKAEASISVGNSETLTATVAPENATIKALTWASSDENVATVAPDGTVTAVKVGTVTITATAADGSGKSATCTVTVIGGTTPSQPGGSTGDSSGGSSSDRDSHDSNPVIKTETKNNTDGSTTKTETRRDGSVTQTTTGKDGSVTKTETKKDGSSVTENKAADGSTGTVKTDKNGQTEAAAKVSGKAVEDAKKNGEAVKVPVEVEATRNSSTAPTVSIELPKGAGETKVEIPVSNVTPGTVAVLVHPDGTEELLKDSIPTEDGIQLTVDGSATVKIVDNSKDFIDTQDHWAKDEIDFVSARGLVNGMSATIYAPNNSTTRAQLWTILARQVDADLTGGNTWYEKAQNWAKDKGVSDGANPNATIDRAQMVTMLWRAMGQPTAGGAANFTDVPADAYYASAVSWAVENGITTGIGNGKFDPNATCTRAQIAAFLARSMK</sequence>
<dbReference type="SMART" id="SM00635">
    <property type="entry name" value="BID_2"/>
    <property type="match status" value="3"/>
</dbReference>
<dbReference type="KEGG" id="ibu:IB211_02786c"/>
<dbReference type="InterPro" id="IPR013783">
    <property type="entry name" value="Ig-like_fold"/>
</dbReference>
<evidence type="ECO:0000313" key="5">
    <source>
        <dbReference type="EMBL" id="ALP95177.1"/>
    </source>
</evidence>
<dbReference type="Gene3D" id="2.60.40.10">
    <property type="entry name" value="Immunoglobulins"/>
    <property type="match status" value="1"/>
</dbReference>
<dbReference type="InterPro" id="IPR001680">
    <property type="entry name" value="WD40_rpt"/>
</dbReference>
<organism evidence="5 6">
    <name type="scientific">Intestinimonas butyriciproducens</name>
    <dbReference type="NCBI Taxonomy" id="1297617"/>
    <lineage>
        <taxon>Bacteria</taxon>
        <taxon>Bacillati</taxon>
        <taxon>Bacillota</taxon>
        <taxon>Clostridia</taxon>
        <taxon>Eubacteriales</taxon>
        <taxon>Intestinimonas</taxon>
    </lineage>
</organism>
<feature type="domain" description="SLH" evidence="4">
    <location>
        <begin position="1966"/>
        <end position="2029"/>
    </location>
</feature>
<evidence type="ECO:0000313" key="6">
    <source>
        <dbReference type="Proteomes" id="UP000064844"/>
    </source>
</evidence>
<dbReference type="STRING" id="1297617.IB211_02786c"/>
<evidence type="ECO:0000256" key="2">
    <source>
        <dbReference type="SAM" id="MobiDB-lite"/>
    </source>
</evidence>
<dbReference type="Pfam" id="PF02368">
    <property type="entry name" value="Big_2"/>
    <property type="match status" value="3"/>
</dbReference>
<proteinExistence type="predicted"/>
<dbReference type="SUPFAM" id="SSF49373">
    <property type="entry name" value="Invasin/intimin cell-adhesion fragments"/>
    <property type="match status" value="3"/>
</dbReference>
<keyword evidence="6" id="KW-1185">Reference proteome</keyword>
<evidence type="ECO:0000256" key="3">
    <source>
        <dbReference type="SAM" id="SignalP"/>
    </source>
</evidence>
<gene>
    <name evidence="5" type="ORF">IB211_02786c</name>
</gene>
<dbReference type="SMART" id="SM00320">
    <property type="entry name" value="WD40"/>
    <property type="match status" value="4"/>
</dbReference>
<dbReference type="InterPro" id="IPR008964">
    <property type="entry name" value="Invasin/intimin_cell_adhesion"/>
</dbReference>
<keyword evidence="1" id="KW-0677">Repeat</keyword>
<feature type="compositionally biased region" description="Polar residues" evidence="2">
    <location>
        <begin position="1820"/>
        <end position="1834"/>
    </location>
</feature>
<dbReference type="SUPFAM" id="SSF48726">
    <property type="entry name" value="Immunoglobulin"/>
    <property type="match status" value="1"/>
</dbReference>
<feature type="chain" id="PRO_5006606382" description="SLH domain-containing protein" evidence="3">
    <location>
        <begin position="26"/>
        <end position="2126"/>
    </location>
</feature>
<protein>
    <recommendedName>
        <fullName evidence="4">SLH domain-containing protein</fullName>
    </recommendedName>
</protein>
<dbReference type="InterPro" id="IPR001119">
    <property type="entry name" value="SLH_dom"/>
</dbReference>
<dbReference type="Pfam" id="PF00395">
    <property type="entry name" value="SLH"/>
    <property type="match status" value="2"/>
</dbReference>
<keyword evidence="3" id="KW-0732">Signal</keyword>